<protein>
    <recommendedName>
        <fullName evidence="2">DUF4218 domain-containing protein</fullName>
    </recommendedName>
</protein>
<dbReference type="Pfam" id="PF13960">
    <property type="entry name" value="DUF4218"/>
    <property type="match status" value="1"/>
</dbReference>
<accession>A0AAW2S9L5</accession>
<gene>
    <name evidence="3" type="ORF">Scaly_0263400</name>
</gene>
<comment type="caution">
    <text evidence="3">The sequence shown here is derived from an EMBL/GenBank/DDBJ whole genome shotgun (WGS) entry which is preliminary data.</text>
</comment>
<sequence>MSLACGPKTTKHVWSSLTEVVYYSKAYALPCWIFTSFMSWKTMFPSSCATLRRYFRQLFSTQWKHLIVHLPYEANVGGLVQYRWMYPFERFLRELKKVKNKAHVKASIVEEYIVEEIGLFMSQSQSNVASQYHVFPEKYVARRELPTQVVDDSKWSETVPYQPEEVVPVPIVAVDNQSYNLRDANGIQVVLEVAGTSRRQLHENDEENEDEDEGSDGDDKTDDEEYDAT</sequence>
<dbReference type="PANTHER" id="PTHR48258">
    <property type="entry name" value="DUF4218 DOMAIN-CONTAINING PROTEIN-RELATED"/>
    <property type="match status" value="1"/>
</dbReference>
<evidence type="ECO:0000259" key="2">
    <source>
        <dbReference type="Pfam" id="PF13960"/>
    </source>
</evidence>
<dbReference type="AlphaFoldDB" id="A0AAW2S9L5"/>
<name>A0AAW2S9L5_9LAMI</name>
<feature type="compositionally biased region" description="Acidic residues" evidence="1">
    <location>
        <begin position="204"/>
        <end position="229"/>
    </location>
</feature>
<dbReference type="PANTHER" id="PTHR48258:SF3">
    <property type="entry name" value="FK506-BINDING PROTEIN 4-LIKE ISOFORM X1"/>
    <property type="match status" value="1"/>
</dbReference>
<organism evidence="3">
    <name type="scientific">Sesamum calycinum</name>
    <dbReference type="NCBI Taxonomy" id="2727403"/>
    <lineage>
        <taxon>Eukaryota</taxon>
        <taxon>Viridiplantae</taxon>
        <taxon>Streptophyta</taxon>
        <taxon>Embryophyta</taxon>
        <taxon>Tracheophyta</taxon>
        <taxon>Spermatophyta</taxon>
        <taxon>Magnoliopsida</taxon>
        <taxon>eudicotyledons</taxon>
        <taxon>Gunneridae</taxon>
        <taxon>Pentapetalae</taxon>
        <taxon>asterids</taxon>
        <taxon>lamiids</taxon>
        <taxon>Lamiales</taxon>
        <taxon>Pedaliaceae</taxon>
        <taxon>Sesamum</taxon>
    </lineage>
</organism>
<dbReference type="InterPro" id="IPR025452">
    <property type="entry name" value="DUF4218"/>
</dbReference>
<reference evidence="3" key="2">
    <citation type="journal article" date="2024" name="Plant">
        <title>Genomic evolution and insights into agronomic trait innovations of Sesamum species.</title>
        <authorList>
            <person name="Miao H."/>
            <person name="Wang L."/>
            <person name="Qu L."/>
            <person name="Liu H."/>
            <person name="Sun Y."/>
            <person name="Le M."/>
            <person name="Wang Q."/>
            <person name="Wei S."/>
            <person name="Zheng Y."/>
            <person name="Lin W."/>
            <person name="Duan Y."/>
            <person name="Cao H."/>
            <person name="Xiong S."/>
            <person name="Wang X."/>
            <person name="Wei L."/>
            <person name="Li C."/>
            <person name="Ma Q."/>
            <person name="Ju M."/>
            <person name="Zhao R."/>
            <person name="Li G."/>
            <person name="Mu C."/>
            <person name="Tian Q."/>
            <person name="Mei H."/>
            <person name="Zhang T."/>
            <person name="Gao T."/>
            <person name="Zhang H."/>
        </authorList>
    </citation>
    <scope>NUCLEOTIDE SEQUENCE</scope>
    <source>
        <strain evidence="3">KEN8</strain>
    </source>
</reference>
<feature type="domain" description="DUF4218" evidence="2">
    <location>
        <begin position="49"/>
        <end position="130"/>
    </location>
</feature>
<evidence type="ECO:0000256" key="1">
    <source>
        <dbReference type="SAM" id="MobiDB-lite"/>
    </source>
</evidence>
<reference evidence="3" key="1">
    <citation type="submission" date="2020-06" db="EMBL/GenBank/DDBJ databases">
        <authorList>
            <person name="Li T."/>
            <person name="Hu X."/>
            <person name="Zhang T."/>
            <person name="Song X."/>
            <person name="Zhang H."/>
            <person name="Dai N."/>
            <person name="Sheng W."/>
            <person name="Hou X."/>
            <person name="Wei L."/>
        </authorList>
    </citation>
    <scope>NUCLEOTIDE SEQUENCE</scope>
    <source>
        <strain evidence="3">KEN8</strain>
        <tissue evidence="3">Leaf</tissue>
    </source>
</reference>
<feature type="region of interest" description="Disordered" evidence="1">
    <location>
        <begin position="195"/>
        <end position="229"/>
    </location>
</feature>
<evidence type="ECO:0000313" key="3">
    <source>
        <dbReference type="EMBL" id="KAL0389063.1"/>
    </source>
</evidence>
<dbReference type="EMBL" id="JACGWM010000002">
    <property type="protein sequence ID" value="KAL0389063.1"/>
    <property type="molecule type" value="Genomic_DNA"/>
</dbReference>
<proteinExistence type="predicted"/>